<dbReference type="Proteomes" id="UP000254150">
    <property type="component" value="Unassembled WGS sequence"/>
</dbReference>
<dbReference type="CDD" id="cd07377">
    <property type="entry name" value="WHTH_GntR"/>
    <property type="match status" value="1"/>
</dbReference>
<evidence type="ECO:0000313" key="6">
    <source>
        <dbReference type="Proteomes" id="UP000254150"/>
    </source>
</evidence>
<dbReference type="AlphaFoldDB" id="A0A380P4B9"/>
<evidence type="ECO:0000259" key="4">
    <source>
        <dbReference type="PROSITE" id="PS50949"/>
    </source>
</evidence>
<keyword evidence="3" id="KW-0804">Transcription</keyword>
<dbReference type="InterPro" id="IPR000524">
    <property type="entry name" value="Tscrpt_reg_HTH_GntR"/>
</dbReference>
<dbReference type="InterPro" id="IPR036388">
    <property type="entry name" value="WH-like_DNA-bd_sf"/>
</dbReference>
<evidence type="ECO:0000256" key="1">
    <source>
        <dbReference type="ARBA" id="ARBA00023015"/>
    </source>
</evidence>
<dbReference type="InterPro" id="IPR050679">
    <property type="entry name" value="Bact_HTH_transcr_reg"/>
</dbReference>
<dbReference type="RefSeq" id="WP_100453501.1">
    <property type="nucleotide sequence ID" value="NZ_UHID01000007.1"/>
</dbReference>
<dbReference type="SMART" id="SM00866">
    <property type="entry name" value="UTRA"/>
    <property type="match status" value="1"/>
</dbReference>
<evidence type="ECO:0000313" key="5">
    <source>
        <dbReference type="EMBL" id="SUP60076.1"/>
    </source>
</evidence>
<keyword evidence="2" id="KW-0238">DNA-binding</keyword>
<dbReference type="Gene3D" id="1.10.10.10">
    <property type="entry name" value="Winged helix-like DNA-binding domain superfamily/Winged helix DNA-binding domain"/>
    <property type="match status" value="1"/>
</dbReference>
<gene>
    <name evidence="5" type="primary">yvoA_10</name>
    <name evidence="5" type="ORF">NCTC7807_04140</name>
</gene>
<organism evidence="5 6">
    <name type="scientific">Streptomyces griseus</name>
    <dbReference type="NCBI Taxonomy" id="1911"/>
    <lineage>
        <taxon>Bacteria</taxon>
        <taxon>Bacillati</taxon>
        <taxon>Actinomycetota</taxon>
        <taxon>Actinomycetes</taxon>
        <taxon>Kitasatosporales</taxon>
        <taxon>Streptomycetaceae</taxon>
        <taxon>Streptomyces</taxon>
    </lineage>
</organism>
<dbReference type="SUPFAM" id="SSF64288">
    <property type="entry name" value="Chorismate lyase-like"/>
    <property type="match status" value="1"/>
</dbReference>
<dbReference type="SMART" id="SM00345">
    <property type="entry name" value="HTH_GNTR"/>
    <property type="match status" value="1"/>
</dbReference>
<dbReference type="PANTHER" id="PTHR44846">
    <property type="entry name" value="MANNOSYL-D-GLYCERATE TRANSPORT/METABOLISM SYSTEM REPRESSOR MNGR-RELATED"/>
    <property type="match status" value="1"/>
</dbReference>
<dbReference type="PANTHER" id="PTHR44846:SF17">
    <property type="entry name" value="GNTR-FAMILY TRANSCRIPTIONAL REGULATOR"/>
    <property type="match status" value="1"/>
</dbReference>
<dbReference type="EMBL" id="UHID01000007">
    <property type="protein sequence ID" value="SUP60076.1"/>
    <property type="molecule type" value="Genomic_DNA"/>
</dbReference>
<name>A0A380P4B9_STRGR</name>
<dbReference type="PRINTS" id="PR00035">
    <property type="entry name" value="HTHGNTR"/>
</dbReference>
<dbReference type="GO" id="GO:0003677">
    <property type="term" value="F:DNA binding"/>
    <property type="evidence" value="ECO:0007669"/>
    <property type="project" value="UniProtKB-KW"/>
</dbReference>
<dbReference type="InterPro" id="IPR011663">
    <property type="entry name" value="UTRA"/>
</dbReference>
<sequence>MPPTDQDPTAALHLRVDRGSPVPLYHQLAQQLEAAVTGGDLAPGTLLGNEIGLARRLGLSRPTVRQAIQSLVDAGLLVRRRGVGTQVLHAPLRRPLELSSLHDDLEAAGLRPTTRVLRCVTETASPETAAALQLAEGSEVVHLERLRLSHGEPLARLTNHLPAGLLGLDPGRLAAGGLYGLLREAGITLHSARQSVGARAATAEEAELLGEAPGAPLLTMRRLSRDHTGRAVELGSHVYRATRHSFDFQLLARR</sequence>
<accession>A0A380P4B9</accession>
<proteinExistence type="predicted"/>
<dbReference type="InterPro" id="IPR028978">
    <property type="entry name" value="Chorismate_lyase_/UTRA_dom_sf"/>
</dbReference>
<reference evidence="5 6" key="1">
    <citation type="submission" date="2018-06" db="EMBL/GenBank/DDBJ databases">
        <authorList>
            <consortium name="Pathogen Informatics"/>
            <person name="Doyle S."/>
        </authorList>
    </citation>
    <scope>NUCLEOTIDE SEQUENCE [LARGE SCALE GENOMIC DNA]</scope>
    <source>
        <strain evidence="5 6">NCTC7807</strain>
    </source>
</reference>
<protein>
    <submittedName>
        <fullName evidence="5">GntR-family transcriptional regulator</fullName>
    </submittedName>
</protein>
<evidence type="ECO:0000256" key="3">
    <source>
        <dbReference type="ARBA" id="ARBA00023163"/>
    </source>
</evidence>
<dbReference type="GO" id="GO:0045892">
    <property type="term" value="P:negative regulation of DNA-templated transcription"/>
    <property type="evidence" value="ECO:0007669"/>
    <property type="project" value="TreeGrafter"/>
</dbReference>
<evidence type="ECO:0000256" key="2">
    <source>
        <dbReference type="ARBA" id="ARBA00023125"/>
    </source>
</evidence>
<feature type="domain" description="HTH gntR-type" evidence="4">
    <location>
        <begin position="22"/>
        <end position="90"/>
    </location>
</feature>
<dbReference type="SUPFAM" id="SSF46785">
    <property type="entry name" value="Winged helix' DNA-binding domain"/>
    <property type="match status" value="1"/>
</dbReference>
<dbReference type="Gene3D" id="3.40.1410.10">
    <property type="entry name" value="Chorismate lyase-like"/>
    <property type="match status" value="1"/>
</dbReference>
<dbReference type="PROSITE" id="PS50949">
    <property type="entry name" value="HTH_GNTR"/>
    <property type="match status" value="1"/>
</dbReference>
<dbReference type="Pfam" id="PF07702">
    <property type="entry name" value="UTRA"/>
    <property type="match status" value="1"/>
</dbReference>
<dbReference type="GO" id="GO:0003700">
    <property type="term" value="F:DNA-binding transcription factor activity"/>
    <property type="evidence" value="ECO:0007669"/>
    <property type="project" value="InterPro"/>
</dbReference>
<dbReference type="Pfam" id="PF00392">
    <property type="entry name" value="GntR"/>
    <property type="match status" value="1"/>
</dbReference>
<keyword evidence="1" id="KW-0805">Transcription regulation</keyword>
<dbReference type="InterPro" id="IPR036390">
    <property type="entry name" value="WH_DNA-bd_sf"/>
</dbReference>